<name>A0ABN3DNC3_9ACTN</name>
<dbReference type="EMBL" id="BAAART010000072">
    <property type="protein sequence ID" value="GAA2237335.1"/>
    <property type="molecule type" value="Genomic_DNA"/>
</dbReference>
<protein>
    <submittedName>
        <fullName evidence="2">Uncharacterized protein</fullName>
    </submittedName>
</protein>
<proteinExistence type="predicted"/>
<evidence type="ECO:0000313" key="2">
    <source>
        <dbReference type="EMBL" id="GAA2237335.1"/>
    </source>
</evidence>
<accession>A0ABN3DNC3</accession>
<evidence type="ECO:0000313" key="3">
    <source>
        <dbReference type="Proteomes" id="UP001501474"/>
    </source>
</evidence>
<gene>
    <name evidence="2" type="ORF">GCM10010104_35300</name>
</gene>
<comment type="caution">
    <text evidence="2">The sequence shown here is derived from an EMBL/GenBank/DDBJ whole genome shotgun (WGS) entry which is preliminary data.</text>
</comment>
<feature type="compositionally biased region" description="Low complexity" evidence="1">
    <location>
        <begin position="17"/>
        <end position="34"/>
    </location>
</feature>
<organism evidence="2 3">
    <name type="scientific">Streptomyces indiaensis</name>
    <dbReference type="NCBI Taxonomy" id="284033"/>
    <lineage>
        <taxon>Bacteria</taxon>
        <taxon>Bacillati</taxon>
        <taxon>Actinomycetota</taxon>
        <taxon>Actinomycetes</taxon>
        <taxon>Kitasatosporales</taxon>
        <taxon>Streptomycetaceae</taxon>
        <taxon>Streptomyces</taxon>
    </lineage>
</organism>
<evidence type="ECO:0000256" key="1">
    <source>
        <dbReference type="SAM" id="MobiDB-lite"/>
    </source>
</evidence>
<reference evidence="2 3" key="1">
    <citation type="journal article" date="2019" name="Int. J. Syst. Evol. Microbiol.">
        <title>The Global Catalogue of Microorganisms (GCM) 10K type strain sequencing project: providing services to taxonomists for standard genome sequencing and annotation.</title>
        <authorList>
            <consortium name="The Broad Institute Genomics Platform"/>
            <consortium name="The Broad Institute Genome Sequencing Center for Infectious Disease"/>
            <person name="Wu L."/>
            <person name="Ma J."/>
        </authorList>
    </citation>
    <scope>NUCLEOTIDE SEQUENCE [LARGE SCALE GENOMIC DNA]</scope>
    <source>
        <strain evidence="2 3">JCM 3053</strain>
    </source>
</reference>
<keyword evidence="3" id="KW-1185">Reference proteome</keyword>
<feature type="region of interest" description="Disordered" evidence="1">
    <location>
        <begin position="1"/>
        <end position="34"/>
    </location>
</feature>
<dbReference type="Proteomes" id="UP001501474">
    <property type="component" value="Unassembled WGS sequence"/>
</dbReference>
<sequence>MAAGSAPPTTKPKKRGPAVATSPVSVAATSSSITVSGSAGEWFKGREKAVRRAAWSTGRATGRPGSERR</sequence>